<reference evidence="2" key="1">
    <citation type="submission" date="2021-02" db="EMBL/GenBank/DDBJ databases">
        <authorList>
            <person name="Nowell W R."/>
        </authorList>
    </citation>
    <scope>NUCLEOTIDE SEQUENCE</scope>
</reference>
<keyword evidence="3" id="KW-1185">Reference proteome</keyword>
<evidence type="ECO:0000259" key="1">
    <source>
        <dbReference type="Pfam" id="PF00384"/>
    </source>
</evidence>
<proteinExistence type="predicted"/>
<feature type="non-terminal residue" evidence="2">
    <location>
        <position position="1"/>
    </location>
</feature>
<feature type="non-terminal residue" evidence="2">
    <location>
        <position position="58"/>
    </location>
</feature>
<sequence>VFSVLHRYASQVAALDLGYKPDVKSIIDLKPSLLYLFGADEGLIKRQDLPKDCYIIYQ</sequence>
<gene>
    <name evidence="2" type="ORF">UJA718_LOCUS40789</name>
</gene>
<evidence type="ECO:0000313" key="3">
    <source>
        <dbReference type="Proteomes" id="UP000663873"/>
    </source>
</evidence>
<dbReference type="EMBL" id="CAJOBP010046109">
    <property type="protein sequence ID" value="CAF4789936.1"/>
    <property type="molecule type" value="Genomic_DNA"/>
</dbReference>
<evidence type="ECO:0000313" key="2">
    <source>
        <dbReference type="EMBL" id="CAF4789936.1"/>
    </source>
</evidence>
<protein>
    <recommendedName>
        <fullName evidence="1">Molybdopterin oxidoreductase domain-containing protein</fullName>
    </recommendedName>
</protein>
<dbReference type="InterPro" id="IPR006656">
    <property type="entry name" value="Mopterin_OxRdtase"/>
</dbReference>
<comment type="caution">
    <text evidence="2">The sequence shown here is derived from an EMBL/GenBank/DDBJ whole genome shotgun (WGS) entry which is preliminary data.</text>
</comment>
<name>A0A821NR38_9BILA</name>
<accession>A0A821NR38</accession>
<dbReference type="AlphaFoldDB" id="A0A821NR38"/>
<dbReference type="Proteomes" id="UP000663873">
    <property type="component" value="Unassembled WGS sequence"/>
</dbReference>
<organism evidence="2 3">
    <name type="scientific">Rotaria socialis</name>
    <dbReference type="NCBI Taxonomy" id="392032"/>
    <lineage>
        <taxon>Eukaryota</taxon>
        <taxon>Metazoa</taxon>
        <taxon>Spiralia</taxon>
        <taxon>Gnathifera</taxon>
        <taxon>Rotifera</taxon>
        <taxon>Eurotatoria</taxon>
        <taxon>Bdelloidea</taxon>
        <taxon>Philodinida</taxon>
        <taxon>Philodinidae</taxon>
        <taxon>Rotaria</taxon>
    </lineage>
</organism>
<feature type="domain" description="Molybdopterin oxidoreductase" evidence="1">
    <location>
        <begin position="2"/>
        <end position="58"/>
    </location>
</feature>
<dbReference type="GO" id="GO:0016491">
    <property type="term" value="F:oxidoreductase activity"/>
    <property type="evidence" value="ECO:0007669"/>
    <property type="project" value="InterPro"/>
</dbReference>
<dbReference type="Pfam" id="PF00384">
    <property type="entry name" value="Molybdopterin"/>
    <property type="match status" value="1"/>
</dbReference>